<gene>
    <name evidence="2" type="ORF">ACFQ24_04090</name>
</gene>
<protein>
    <submittedName>
        <fullName evidence="2">Uncharacterized protein</fullName>
    </submittedName>
</protein>
<feature type="compositionally biased region" description="Basic and acidic residues" evidence="1">
    <location>
        <begin position="117"/>
        <end position="129"/>
    </location>
</feature>
<accession>A0ABW3NY14</accession>
<sequence>MSETDRSIGDNGGPPLDALPAMSLHIDTLMETAQGFLDGEPVETAEVAAIVAKLIDEGRKAGKDADNLRKEEAKPFDEGKKAVQARWKPVIDKTDLIVATAKRALVPYQMKLEAEQRERAEQARRKAEAARQAQIDAERAAQASADLEAAQRADELRRAADKAERDASRANKATAAVAVEGARAISLRTVWRAEITDRRALLQHYMRTRPDDLEAWLQMQADRDVHAGIRMIPGVLVKDERVAA</sequence>
<name>A0ABW3NY14_9SPHN</name>
<keyword evidence="3" id="KW-1185">Reference proteome</keyword>
<organism evidence="2 3">
    <name type="scientific">Sphingobium olei</name>
    <dbReference type="NCBI Taxonomy" id="420955"/>
    <lineage>
        <taxon>Bacteria</taxon>
        <taxon>Pseudomonadati</taxon>
        <taxon>Pseudomonadota</taxon>
        <taxon>Alphaproteobacteria</taxon>
        <taxon>Sphingomonadales</taxon>
        <taxon>Sphingomonadaceae</taxon>
        <taxon>Sphingobium</taxon>
    </lineage>
</organism>
<reference evidence="3" key="1">
    <citation type="journal article" date="2019" name="Int. J. Syst. Evol. Microbiol.">
        <title>The Global Catalogue of Microorganisms (GCM) 10K type strain sequencing project: providing services to taxonomists for standard genome sequencing and annotation.</title>
        <authorList>
            <consortium name="The Broad Institute Genomics Platform"/>
            <consortium name="The Broad Institute Genome Sequencing Center for Infectious Disease"/>
            <person name="Wu L."/>
            <person name="Ma J."/>
        </authorList>
    </citation>
    <scope>NUCLEOTIDE SEQUENCE [LARGE SCALE GENOMIC DNA]</scope>
    <source>
        <strain evidence="3">CCUG 54329</strain>
    </source>
</reference>
<comment type="caution">
    <text evidence="2">The sequence shown here is derived from an EMBL/GenBank/DDBJ whole genome shotgun (WGS) entry which is preliminary data.</text>
</comment>
<feature type="compositionally biased region" description="Low complexity" evidence="1">
    <location>
        <begin position="130"/>
        <end position="148"/>
    </location>
</feature>
<evidence type="ECO:0000256" key="1">
    <source>
        <dbReference type="SAM" id="MobiDB-lite"/>
    </source>
</evidence>
<dbReference type="RefSeq" id="WP_380909187.1">
    <property type="nucleotide sequence ID" value="NZ_JBHTLS010000057.1"/>
</dbReference>
<feature type="region of interest" description="Disordered" evidence="1">
    <location>
        <begin position="117"/>
        <end position="149"/>
    </location>
</feature>
<dbReference type="EMBL" id="JBHTLS010000057">
    <property type="protein sequence ID" value="MFD1104075.1"/>
    <property type="molecule type" value="Genomic_DNA"/>
</dbReference>
<evidence type="ECO:0000313" key="3">
    <source>
        <dbReference type="Proteomes" id="UP001597203"/>
    </source>
</evidence>
<evidence type="ECO:0000313" key="2">
    <source>
        <dbReference type="EMBL" id="MFD1104075.1"/>
    </source>
</evidence>
<dbReference type="Proteomes" id="UP001597203">
    <property type="component" value="Unassembled WGS sequence"/>
</dbReference>
<proteinExistence type="predicted"/>